<feature type="transmembrane region" description="Helical" evidence="1">
    <location>
        <begin position="6"/>
        <end position="30"/>
    </location>
</feature>
<keyword evidence="1" id="KW-0812">Transmembrane</keyword>
<evidence type="ECO:0000256" key="1">
    <source>
        <dbReference type="SAM" id="Phobius"/>
    </source>
</evidence>
<accession>A0ABW3G6U8</accession>
<dbReference type="Proteomes" id="UP001597068">
    <property type="component" value="Unassembled WGS sequence"/>
</dbReference>
<comment type="caution">
    <text evidence="2">The sequence shown here is derived from an EMBL/GenBank/DDBJ whole genome shotgun (WGS) entry which is preliminary data.</text>
</comment>
<keyword evidence="1" id="KW-0472">Membrane</keyword>
<keyword evidence="3" id="KW-1185">Reference proteome</keyword>
<dbReference type="EMBL" id="JBHTIL010000001">
    <property type="protein sequence ID" value="MFD0925823.1"/>
    <property type="molecule type" value="Genomic_DNA"/>
</dbReference>
<sequence>MTALAYLVYASAGITIIGATPSAIRAAFWVGQRTTAGRRRQLQHTLDRLACGSTREFVDELLGPPMFVNRVDDRPQQIHRLDGAWVAVELIDGVVLAFSITITNRDLAYPIDAQTHQLMRGHLGRDSFAQLRDSVGKPLESASQFFWMGAYRWYYNESYYGGRPGAYQTYWLSQNMAGAAGFHAGSYETFATGSYEHHPLADIDGHARAAASPPPDRSSLTANTLTVMNSDIRPIPIDEEVPHSNSYSDQFFARSVLGTDSETLRLDATRFRPPTSRPVHRFLAATRRRAPISRE</sequence>
<keyword evidence="1" id="KW-1133">Transmembrane helix</keyword>
<organism evidence="2 3">
    <name type="scientific">Williamsia deligens</name>
    <dbReference type="NCBI Taxonomy" id="321325"/>
    <lineage>
        <taxon>Bacteria</taxon>
        <taxon>Bacillati</taxon>
        <taxon>Actinomycetota</taxon>
        <taxon>Actinomycetes</taxon>
        <taxon>Mycobacteriales</taxon>
        <taxon>Nocardiaceae</taxon>
        <taxon>Williamsia</taxon>
    </lineage>
</organism>
<evidence type="ECO:0000313" key="2">
    <source>
        <dbReference type="EMBL" id="MFD0925823.1"/>
    </source>
</evidence>
<gene>
    <name evidence="2" type="ORF">ACFQ04_08755</name>
</gene>
<dbReference type="NCBIfam" id="NF043066">
    <property type="entry name" value="ETEC_3214_dom"/>
    <property type="match status" value="1"/>
</dbReference>
<evidence type="ECO:0000313" key="3">
    <source>
        <dbReference type="Proteomes" id="UP001597068"/>
    </source>
</evidence>
<protein>
    <submittedName>
        <fullName evidence="2">ETEC_3214 domain-containing protein</fullName>
    </submittedName>
</protein>
<dbReference type="InterPro" id="IPR050010">
    <property type="entry name" value="ETEC_3214_dom"/>
</dbReference>
<reference evidence="3" key="1">
    <citation type="journal article" date="2019" name="Int. J. Syst. Evol. Microbiol.">
        <title>The Global Catalogue of Microorganisms (GCM) 10K type strain sequencing project: providing services to taxonomists for standard genome sequencing and annotation.</title>
        <authorList>
            <consortium name="The Broad Institute Genomics Platform"/>
            <consortium name="The Broad Institute Genome Sequencing Center for Infectious Disease"/>
            <person name="Wu L."/>
            <person name="Ma J."/>
        </authorList>
    </citation>
    <scope>NUCLEOTIDE SEQUENCE [LARGE SCALE GENOMIC DNA]</scope>
    <source>
        <strain evidence="3">CCUG 50873</strain>
    </source>
</reference>
<name>A0ABW3G6U8_9NOCA</name>
<dbReference type="RefSeq" id="WP_253646259.1">
    <property type="nucleotide sequence ID" value="NZ_BAAAMO010000002.1"/>
</dbReference>
<proteinExistence type="predicted"/>